<feature type="non-terminal residue" evidence="1">
    <location>
        <position position="1"/>
    </location>
</feature>
<proteinExistence type="predicted"/>
<dbReference type="PANTHER" id="PTHR14416:SF2">
    <property type="entry name" value="PROTEIN NJMU-R1"/>
    <property type="match status" value="1"/>
</dbReference>
<name>A0A8K0PAI8_LADFU</name>
<keyword evidence="2" id="KW-1185">Reference proteome</keyword>
<accession>A0A8K0PAI8</accession>
<comment type="caution">
    <text evidence="1">The sequence shown here is derived from an EMBL/GenBank/DDBJ whole genome shotgun (WGS) entry which is preliminary data.</text>
</comment>
<organism evidence="1 2">
    <name type="scientific">Ladona fulva</name>
    <name type="common">Scarce chaser dragonfly</name>
    <name type="synonym">Libellula fulva</name>
    <dbReference type="NCBI Taxonomy" id="123851"/>
    <lineage>
        <taxon>Eukaryota</taxon>
        <taxon>Metazoa</taxon>
        <taxon>Ecdysozoa</taxon>
        <taxon>Arthropoda</taxon>
        <taxon>Hexapoda</taxon>
        <taxon>Insecta</taxon>
        <taxon>Pterygota</taxon>
        <taxon>Palaeoptera</taxon>
        <taxon>Odonata</taxon>
        <taxon>Epiprocta</taxon>
        <taxon>Anisoptera</taxon>
        <taxon>Libelluloidea</taxon>
        <taxon>Libellulidae</taxon>
        <taxon>Ladona</taxon>
    </lineage>
</organism>
<dbReference type="PANTHER" id="PTHR14416">
    <property type="entry name" value="PROTEIN NJMU-R1"/>
    <property type="match status" value="1"/>
</dbReference>
<sequence>MQYTDHGRRDLSKEKYIGSAKTALFCLLSDSETTLETFQIELTQFCKSMAQRIPEDGLCPDSIEEELSEWYGACILYTVRVVRALGPEGLACLLH</sequence>
<dbReference type="Proteomes" id="UP000792457">
    <property type="component" value="Unassembled WGS sequence"/>
</dbReference>
<dbReference type="AlphaFoldDB" id="A0A8K0PAI8"/>
<dbReference type="EMBL" id="KZ309543">
    <property type="protein sequence ID" value="KAG8239182.1"/>
    <property type="molecule type" value="Genomic_DNA"/>
</dbReference>
<dbReference type="GO" id="GO:0005802">
    <property type="term" value="C:trans-Golgi network"/>
    <property type="evidence" value="ECO:0007669"/>
    <property type="project" value="InterPro"/>
</dbReference>
<reference evidence="1" key="1">
    <citation type="submission" date="2013-04" db="EMBL/GenBank/DDBJ databases">
        <authorList>
            <person name="Qu J."/>
            <person name="Murali S.C."/>
            <person name="Bandaranaike D."/>
            <person name="Bellair M."/>
            <person name="Blankenburg K."/>
            <person name="Chao H."/>
            <person name="Dinh H."/>
            <person name="Doddapaneni H."/>
            <person name="Downs B."/>
            <person name="Dugan-Rocha S."/>
            <person name="Elkadiri S."/>
            <person name="Gnanaolivu R.D."/>
            <person name="Hernandez B."/>
            <person name="Javaid M."/>
            <person name="Jayaseelan J.C."/>
            <person name="Lee S."/>
            <person name="Li M."/>
            <person name="Ming W."/>
            <person name="Munidasa M."/>
            <person name="Muniz J."/>
            <person name="Nguyen L."/>
            <person name="Ongeri F."/>
            <person name="Osuji N."/>
            <person name="Pu L.-L."/>
            <person name="Puazo M."/>
            <person name="Qu C."/>
            <person name="Quiroz J."/>
            <person name="Raj R."/>
            <person name="Weissenberger G."/>
            <person name="Xin Y."/>
            <person name="Zou X."/>
            <person name="Han Y."/>
            <person name="Richards S."/>
            <person name="Worley K."/>
            <person name="Muzny D."/>
            <person name="Gibbs R."/>
        </authorList>
    </citation>
    <scope>NUCLEOTIDE SEQUENCE</scope>
    <source>
        <strain evidence="1">Sampled in the wild</strain>
    </source>
</reference>
<dbReference type="OrthoDB" id="20238at2759"/>
<dbReference type="GO" id="GO:0099041">
    <property type="term" value="P:vesicle tethering to Golgi"/>
    <property type="evidence" value="ECO:0007669"/>
    <property type="project" value="InterPro"/>
</dbReference>
<gene>
    <name evidence="1" type="ORF">J437_LFUL018922</name>
</gene>
<reference evidence="1" key="2">
    <citation type="submission" date="2017-10" db="EMBL/GenBank/DDBJ databases">
        <title>Ladona fulva Genome sequencing and assembly.</title>
        <authorList>
            <person name="Murali S."/>
            <person name="Richards S."/>
            <person name="Bandaranaike D."/>
            <person name="Bellair M."/>
            <person name="Blankenburg K."/>
            <person name="Chao H."/>
            <person name="Dinh H."/>
            <person name="Doddapaneni H."/>
            <person name="Dugan-Rocha S."/>
            <person name="Elkadiri S."/>
            <person name="Gnanaolivu R."/>
            <person name="Hernandez B."/>
            <person name="Skinner E."/>
            <person name="Javaid M."/>
            <person name="Lee S."/>
            <person name="Li M."/>
            <person name="Ming W."/>
            <person name="Munidasa M."/>
            <person name="Muniz J."/>
            <person name="Nguyen L."/>
            <person name="Hughes D."/>
            <person name="Osuji N."/>
            <person name="Pu L.-L."/>
            <person name="Puazo M."/>
            <person name="Qu C."/>
            <person name="Quiroz J."/>
            <person name="Raj R."/>
            <person name="Weissenberger G."/>
            <person name="Xin Y."/>
            <person name="Zou X."/>
            <person name="Han Y."/>
            <person name="Worley K."/>
            <person name="Muzny D."/>
            <person name="Gibbs R."/>
        </authorList>
    </citation>
    <scope>NUCLEOTIDE SEQUENCE</scope>
    <source>
        <strain evidence="1">Sampled in the wild</strain>
    </source>
</reference>
<dbReference type="InterPro" id="IPR028280">
    <property type="entry name" value="Njmu-R1"/>
</dbReference>
<evidence type="ECO:0000313" key="1">
    <source>
        <dbReference type="EMBL" id="KAG8239182.1"/>
    </source>
</evidence>
<protein>
    <submittedName>
        <fullName evidence="1">Uncharacterized protein</fullName>
    </submittedName>
</protein>
<evidence type="ECO:0000313" key="2">
    <source>
        <dbReference type="Proteomes" id="UP000792457"/>
    </source>
</evidence>